<comment type="caution">
    <text evidence="3">The sequence shown here is derived from an EMBL/GenBank/DDBJ whole genome shotgun (WGS) entry which is preliminary data.</text>
</comment>
<evidence type="ECO:0000313" key="3">
    <source>
        <dbReference type="EMBL" id="KAF0722308.1"/>
    </source>
</evidence>
<name>A0A6G0W7Z3_9STRA</name>
<reference evidence="3 4" key="1">
    <citation type="submission" date="2019-07" db="EMBL/GenBank/DDBJ databases">
        <title>Genomics analysis of Aphanomyces spp. identifies a new class of oomycete effector associated with host adaptation.</title>
        <authorList>
            <person name="Gaulin E."/>
        </authorList>
    </citation>
    <scope>NUCLEOTIDE SEQUENCE [LARGE SCALE GENOMIC DNA]</scope>
    <source>
        <strain evidence="3 4">ATCC 201684</strain>
    </source>
</reference>
<evidence type="ECO:0000313" key="4">
    <source>
        <dbReference type="Proteomes" id="UP000481153"/>
    </source>
</evidence>
<keyword evidence="1" id="KW-0732">Signal</keyword>
<sequence length="232" mass="25798">MHGASWRRLLRALLALQLCPGYPHDTCESGSFSTGIMGVLRSGRGLTFCKKCHDVASLGSFVHTWDSRYNPSDYHVQGEIAYAVPNTANDDLFNIHQLEGRIVLVDRGDVPILEKVERVQEAGGIAVVLVDDGECSDGFECGSLGSRSTHNFLEQDDSFRWNHIVIPVVLILHDDGMRIKARMSLVRMDVPDLALSHSILRRRLCGKFSATPLQLTRHASVSNRYCAKTCTF</sequence>
<keyword evidence="4" id="KW-1185">Reference proteome</keyword>
<dbReference type="Pfam" id="PF02225">
    <property type="entry name" value="PA"/>
    <property type="match status" value="1"/>
</dbReference>
<dbReference type="InterPro" id="IPR046450">
    <property type="entry name" value="PA_dom_sf"/>
</dbReference>
<evidence type="ECO:0000259" key="2">
    <source>
        <dbReference type="Pfam" id="PF02225"/>
    </source>
</evidence>
<dbReference type="Gene3D" id="3.50.30.30">
    <property type="match status" value="1"/>
</dbReference>
<dbReference type="Proteomes" id="UP000481153">
    <property type="component" value="Unassembled WGS sequence"/>
</dbReference>
<dbReference type="EMBL" id="VJMJ01000339">
    <property type="protein sequence ID" value="KAF0722308.1"/>
    <property type="molecule type" value="Genomic_DNA"/>
</dbReference>
<dbReference type="InterPro" id="IPR003137">
    <property type="entry name" value="PA_domain"/>
</dbReference>
<organism evidence="3 4">
    <name type="scientific">Aphanomyces euteiches</name>
    <dbReference type="NCBI Taxonomy" id="100861"/>
    <lineage>
        <taxon>Eukaryota</taxon>
        <taxon>Sar</taxon>
        <taxon>Stramenopiles</taxon>
        <taxon>Oomycota</taxon>
        <taxon>Saprolegniomycetes</taxon>
        <taxon>Saprolegniales</taxon>
        <taxon>Verrucalvaceae</taxon>
        <taxon>Aphanomyces</taxon>
    </lineage>
</organism>
<dbReference type="AlphaFoldDB" id="A0A6G0W7Z3"/>
<gene>
    <name evidence="3" type="ORF">Ae201684_018524</name>
</gene>
<protein>
    <recommendedName>
        <fullName evidence="2">PA domain-containing protein</fullName>
    </recommendedName>
</protein>
<accession>A0A6G0W7Z3</accession>
<dbReference type="VEuPathDB" id="FungiDB:AeMF1_002081"/>
<proteinExistence type="predicted"/>
<feature type="chain" id="PRO_5026349031" description="PA domain-containing protein" evidence="1">
    <location>
        <begin position="22"/>
        <end position="232"/>
    </location>
</feature>
<dbReference type="SUPFAM" id="SSF52025">
    <property type="entry name" value="PA domain"/>
    <property type="match status" value="1"/>
</dbReference>
<feature type="signal peptide" evidence="1">
    <location>
        <begin position="1"/>
        <end position="21"/>
    </location>
</feature>
<feature type="domain" description="PA" evidence="2">
    <location>
        <begin position="77"/>
        <end position="179"/>
    </location>
</feature>
<evidence type="ECO:0000256" key="1">
    <source>
        <dbReference type="SAM" id="SignalP"/>
    </source>
</evidence>